<comment type="caution">
    <text evidence="2">The sequence shown here is derived from an EMBL/GenBank/DDBJ whole genome shotgun (WGS) entry which is preliminary data.</text>
</comment>
<dbReference type="Gene3D" id="1.10.10.60">
    <property type="entry name" value="Homeodomain-like"/>
    <property type="match status" value="1"/>
</dbReference>
<sequence>MDRAEATLSETGCAPLLLSWGTRALYLGPSLRLSAHRNAVAVLAVALDAPFELALDPRRPQAGHRRCTAALIEPNRLHQINAGAGDYAFIYLDPFSSELKALRARCAEQQADACFALAGEDALRTALRHLPRSATAWADEATRSQHLAPLEAALLGEAIPAAKGDARVRQLVTCLHAQPDDVRDLADWAAALGVSESRLQHLVKQETGLPFRRLRLWMRLRAAVLSASGRAAGSTGADLTRAALDAGLAGSAHLSAAFREMFGMSPTALLALAPVVVQIDAESTATHGARSSAPRHPHTQTGY</sequence>
<dbReference type="EMBL" id="JBHRTI010000007">
    <property type="protein sequence ID" value="MFC3148425.1"/>
    <property type="molecule type" value="Genomic_DNA"/>
</dbReference>
<dbReference type="Pfam" id="PF12833">
    <property type="entry name" value="HTH_18"/>
    <property type="match status" value="1"/>
</dbReference>
<dbReference type="RefSeq" id="WP_377304392.1">
    <property type="nucleotide sequence ID" value="NZ_CP180191.1"/>
</dbReference>
<evidence type="ECO:0000259" key="1">
    <source>
        <dbReference type="PROSITE" id="PS01124"/>
    </source>
</evidence>
<name>A0ABV7H3R1_9BURK</name>
<dbReference type="PANTHER" id="PTHR11019">
    <property type="entry name" value="HTH-TYPE TRANSCRIPTIONAL REGULATOR NIMR"/>
    <property type="match status" value="1"/>
</dbReference>
<reference evidence="3" key="1">
    <citation type="journal article" date="2019" name="Int. J. Syst. Evol. Microbiol.">
        <title>The Global Catalogue of Microorganisms (GCM) 10K type strain sequencing project: providing services to taxonomists for standard genome sequencing and annotation.</title>
        <authorList>
            <consortium name="The Broad Institute Genomics Platform"/>
            <consortium name="The Broad Institute Genome Sequencing Center for Infectious Disease"/>
            <person name="Wu L."/>
            <person name="Ma J."/>
        </authorList>
    </citation>
    <scope>NUCLEOTIDE SEQUENCE [LARGE SCALE GENOMIC DNA]</scope>
    <source>
        <strain evidence="3">KCTC 52168</strain>
    </source>
</reference>
<evidence type="ECO:0000313" key="2">
    <source>
        <dbReference type="EMBL" id="MFC3148425.1"/>
    </source>
</evidence>
<dbReference type="PANTHER" id="PTHR11019:SF159">
    <property type="entry name" value="TRANSCRIPTIONAL REGULATOR-RELATED"/>
    <property type="match status" value="1"/>
</dbReference>
<dbReference type="PROSITE" id="PS01124">
    <property type="entry name" value="HTH_ARAC_FAMILY_2"/>
    <property type="match status" value="1"/>
</dbReference>
<evidence type="ECO:0000313" key="3">
    <source>
        <dbReference type="Proteomes" id="UP001595556"/>
    </source>
</evidence>
<dbReference type="SMART" id="SM00342">
    <property type="entry name" value="HTH_ARAC"/>
    <property type="match status" value="1"/>
</dbReference>
<dbReference type="Proteomes" id="UP001595556">
    <property type="component" value="Unassembled WGS sequence"/>
</dbReference>
<feature type="domain" description="HTH araC/xylS-type" evidence="1">
    <location>
        <begin position="169"/>
        <end position="272"/>
    </location>
</feature>
<protein>
    <submittedName>
        <fullName evidence="2">Helix-turn-helix domain-containing protein</fullName>
    </submittedName>
</protein>
<accession>A0ABV7H3R1</accession>
<dbReference type="InterPro" id="IPR018060">
    <property type="entry name" value="HTH_AraC"/>
</dbReference>
<gene>
    <name evidence="2" type="ORF">ACFOEN_12410</name>
</gene>
<organism evidence="2 3">
    <name type="scientific">Piscinibacterium candidicorallinum</name>
    <dbReference type="NCBI Taxonomy" id="1793872"/>
    <lineage>
        <taxon>Bacteria</taxon>
        <taxon>Pseudomonadati</taxon>
        <taxon>Pseudomonadota</taxon>
        <taxon>Betaproteobacteria</taxon>
        <taxon>Burkholderiales</taxon>
        <taxon>Piscinibacterium</taxon>
    </lineage>
</organism>
<proteinExistence type="predicted"/>
<keyword evidence="3" id="KW-1185">Reference proteome</keyword>